<dbReference type="InterPro" id="IPR013328">
    <property type="entry name" value="6PGD_dom2"/>
</dbReference>
<accession>A0ABV6QFG2</accession>
<dbReference type="Pfam" id="PF03446">
    <property type="entry name" value="NAD_binding_2"/>
    <property type="match status" value="1"/>
</dbReference>
<dbReference type="SUPFAM" id="SSF51735">
    <property type="entry name" value="NAD(P)-binding Rossmann-fold domains"/>
    <property type="match status" value="1"/>
</dbReference>
<dbReference type="InterPro" id="IPR006115">
    <property type="entry name" value="6PGDH_NADP-bd"/>
</dbReference>
<proteinExistence type="predicted"/>
<dbReference type="InterPro" id="IPR036291">
    <property type="entry name" value="NAD(P)-bd_dom_sf"/>
</dbReference>
<dbReference type="PANTHER" id="PTHR43580:SF2">
    <property type="entry name" value="CYTOKINE-LIKE NUCLEAR FACTOR N-PAC"/>
    <property type="match status" value="1"/>
</dbReference>
<comment type="caution">
    <text evidence="2">The sequence shown here is derived from an EMBL/GenBank/DDBJ whole genome shotgun (WGS) entry which is preliminary data.</text>
</comment>
<name>A0ABV6QFG2_9ACTN</name>
<dbReference type="Proteomes" id="UP001589890">
    <property type="component" value="Unassembled WGS sequence"/>
</dbReference>
<dbReference type="SUPFAM" id="SSF54427">
    <property type="entry name" value="NTF2-like"/>
    <property type="match status" value="1"/>
</dbReference>
<dbReference type="RefSeq" id="WP_380044074.1">
    <property type="nucleotide sequence ID" value="NZ_JBHLTC010000005.1"/>
</dbReference>
<reference evidence="2 3" key="1">
    <citation type="submission" date="2024-09" db="EMBL/GenBank/DDBJ databases">
        <authorList>
            <person name="Sun Q."/>
            <person name="Mori K."/>
        </authorList>
    </citation>
    <scope>NUCLEOTIDE SEQUENCE [LARGE SCALE GENOMIC DNA]</scope>
    <source>
        <strain evidence="2 3">CGMCC 1.15906</strain>
    </source>
</reference>
<feature type="domain" description="6-phosphogluconate dehydrogenase NADP-binding" evidence="1">
    <location>
        <begin position="6"/>
        <end position="147"/>
    </location>
</feature>
<organism evidence="2 3">
    <name type="scientific">Kribbella deserti</name>
    <dbReference type="NCBI Taxonomy" id="1926257"/>
    <lineage>
        <taxon>Bacteria</taxon>
        <taxon>Bacillati</taxon>
        <taxon>Actinomycetota</taxon>
        <taxon>Actinomycetes</taxon>
        <taxon>Propionibacteriales</taxon>
        <taxon>Kribbellaceae</taxon>
        <taxon>Kribbella</taxon>
    </lineage>
</organism>
<dbReference type="InterPro" id="IPR008927">
    <property type="entry name" value="6-PGluconate_DH-like_C_sf"/>
</dbReference>
<dbReference type="SUPFAM" id="SSF48179">
    <property type="entry name" value="6-phosphogluconate dehydrogenase C-terminal domain-like"/>
    <property type="match status" value="1"/>
</dbReference>
<evidence type="ECO:0000313" key="3">
    <source>
        <dbReference type="Proteomes" id="UP001589890"/>
    </source>
</evidence>
<sequence length="407" mass="43220">MMKSLNVAVLGLGRLGSAVATRAGMFHHVRTWNRTSMPSSPGWTTTPADAVTDADVVLVCLYDATACRSVLESCLDSIPETATVVNNSTVSPAEAEQLAQLVSQHGRGYLHAPVIGSVAAVESGRLTILTGGKPIEPARKVLESLGEILVAETSGEAAALKLVANGVLGDTLLALRRALHRGEALSLPRATVLDMLERTALSGTVSKKRDLLTKAPSQNSLSAFTVAALGKDLRLLADSLAATTDASAVLGILLSNGALDSTDDVARLSAVTQDWDHLADARLTISPDVTADPAVLDPLYAYARGHATGDPEHFRRAFLPTAHIEGRRDGAFTSWGLQEYCGLFNGPALDEQDRRRTLDHLTVRGTIATATMTLRHGSSKFVDMFVLITDAAGNWRIANKVYERQPG</sequence>
<dbReference type="Pfam" id="PF12893">
    <property type="entry name" value="Lumazine_bd_2"/>
    <property type="match status" value="1"/>
</dbReference>
<dbReference type="InterPro" id="IPR051265">
    <property type="entry name" value="HIBADH-related_NP60_sf"/>
</dbReference>
<dbReference type="PANTHER" id="PTHR43580">
    <property type="entry name" value="OXIDOREDUCTASE GLYR1-RELATED"/>
    <property type="match status" value="1"/>
</dbReference>
<keyword evidence="3" id="KW-1185">Reference proteome</keyword>
<dbReference type="InterPro" id="IPR032710">
    <property type="entry name" value="NTF2-like_dom_sf"/>
</dbReference>
<evidence type="ECO:0000259" key="1">
    <source>
        <dbReference type="Pfam" id="PF03446"/>
    </source>
</evidence>
<protein>
    <submittedName>
        <fullName evidence="2">Nuclear transport factor 2 family protein</fullName>
    </submittedName>
</protein>
<dbReference type="InterPro" id="IPR039437">
    <property type="entry name" value="FrzH/put_lumazine-bd"/>
</dbReference>
<dbReference type="Gene3D" id="3.10.450.50">
    <property type="match status" value="1"/>
</dbReference>
<gene>
    <name evidence="2" type="ORF">ACFFGN_04830</name>
</gene>
<dbReference type="Gene3D" id="1.10.1040.10">
    <property type="entry name" value="N-(1-d-carboxylethyl)-l-norvaline Dehydrogenase, domain 2"/>
    <property type="match status" value="1"/>
</dbReference>
<dbReference type="EMBL" id="JBHLTC010000005">
    <property type="protein sequence ID" value="MFC0623374.1"/>
    <property type="molecule type" value="Genomic_DNA"/>
</dbReference>
<evidence type="ECO:0000313" key="2">
    <source>
        <dbReference type="EMBL" id="MFC0623374.1"/>
    </source>
</evidence>
<dbReference type="Gene3D" id="3.40.50.720">
    <property type="entry name" value="NAD(P)-binding Rossmann-like Domain"/>
    <property type="match status" value="1"/>
</dbReference>